<feature type="compositionally biased region" description="Basic residues" evidence="1">
    <location>
        <begin position="150"/>
        <end position="159"/>
    </location>
</feature>
<evidence type="ECO:0000313" key="3">
    <source>
        <dbReference type="EMBL" id="KJE92357.1"/>
    </source>
</evidence>
<name>A0A0D2VPF5_CAPO3</name>
<dbReference type="Proteomes" id="UP000008743">
    <property type="component" value="Unassembled WGS sequence"/>
</dbReference>
<dbReference type="RefSeq" id="XP_004364180.2">
    <property type="nucleotide sequence ID" value="XM_004364123.2"/>
</dbReference>
<dbReference type="PANTHER" id="PTHR31569">
    <property type="entry name" value="SWIM-TYPE DOMAIN-CONTAINING PROTEIN"/>
    <property type="match status" value="1"/>
</dbReference>
<gene>
    <name evidence="3" type="ORF">CAOG_003341</name>
</gene>
<dbReference type="InParanoid" id="A0A0D2VPF5"/>
<evidence type="ECO:0000259" key="2">
    <source>
        <dbReference type="Pfam" id="PF10551"/>
    </source>
</evidence>
<dbReference type="STRING" id="595528.A0A0D2VPF5"/>
<dbReference type="PANTHER" id="PTHR31569:SF4">
    <property type="entry name" value="SWIM-TYPE DOMAIN-CONTAINING PROTEIN"/>
    <property type="match status" value="1"/>
</dbReference>
<dbReference type="AlphaFoldDB" id="A0A0D2VPF5"/>
<keyword evidence="4" id="KW-1185">Reference proteome</keyword>
<organism evidence="3 4">
    <name type="scientific">Capsaspora owczarzaki (strain ATCC 30864)</name>
    <dbReference type="NCBI Taxonomy" id="595528"/>
    <lineage>
        <taxon>Eukaryota</taxon>
        <taxon>Filasterea</taxon>
        <taxon>Capsaspora</taxon>
    </lineage>
</organism>
<dbReference type="OrthoDB" id="3363479at2759"/>
<reference evidence="4" key="1">
    <citation type="submission" date="2011-02" db="EMBL/GenBank/DDBJ databases">
        <title>The Genome Sequence of Capsaspora owczarzaki ATCC 30864.</title>
        <authorList>
            <person name="Russ C."/>
            <person name="Cuomo C."/>
            <person name="Burger G."/>
            <person name="Gray M.W."/>
            <person name="Holland P.W.H."/>
            <person name="King N."/>
            <person name="Lang F.B.F."/>
            <person name="Roger A.J."/>
            <person name="Ruiz-Trillo I."/>
            <person name="Young S.K."/>
            <person name="Zeng Q."/>
            <person name="Gargeya S."/>
            <person name="Alvarado L."/>
            <person name="Berlin A."/>
            <person name="Chapman S.B."/>
            <person name="Chen Z."/>
            <person name="Freedman E."/>
            <person name="Gellesch M."/>
            <person name="Goldberg J."/>
            <person name="Griggs A."/>
            <person name="Gujja S."/>
            <person name="Heilman E."/>
            <person name="Heiman D."/>
            <person name="Howarth C."/>
            <person name="Mehta T."/>
            <person name="Neiman D."/>
            <person name="Pearson M."/>
            <person name="Roberts A."/>
            <person name="Saif S."/>
            <person name="Shea T."/>
            <person name="Shenoy N."/>
            <person name="Sisk P."/>
            <person name="Stolte C."/>
            <person name="Sykes S."/>
            <person name="White J."/>
            <person name="Yandava C."/>
            <person name="Haas B."/>
            <person name="Nusbaum C."/>
            <person name="Birren B."/>
        </authorList>
    </citation>
    <scope>NUCLEOTIDE SEQUENCE</scope>
    <source>
        <strain evidence="4">ATCC 30864</strain>
    </source>
</reference>
<protein>
    <recommendedName>
        <fullName evidence="2">MULE transposase domain-containing protein</fullName>
    </recommendedName>
</protein>
<proteinExistence type="predicted"/>
<feature type="region of interest" description="Disordered" evidence="1">
    <location>
        <begin position="834"/>
        <end position="906"/>
    </location>
</feature>
<evidence type="ECO:0000256" key="1">
    <source>
        <dbReference type="SAM" id="MobiDB-lite"/>
    </source>
</evidence>
<sequence>MEEDEEIQPQPSYETCSVRLVVLHDLVPDASQDRFMDLDVPVAQPEALPTYGDVERALQTHDFREVAFRPNPQFWCPVVGVKNKFYPSNKTIAHPECVHLSREQNLRLSSVQPASTDLADDETSVMQDDRDDILESLNDQDGHDENCRSRTPRKRRGVHLTKEERDRLPQWSPSTTLIPVRTRRWYCFNRRDPSRPPTTVPDTPTLQQRFIRACSSKKRVDNNFQLRPELGAGSCSFGLRLTELGQHTHGELHLIGFKLEQMGRHDMACTDGSLAFKQRAHPEIKEWVMDLVRKGCSEASIVAQLEGPTLNPPPRPLSSWNVPYTSGRWYPTKDAIRMMIVNSSSEKLHGTDQQRIDQFLASTSSYACSHPHSLYQDGQCPGESQYGDKSDVIYHQFVHCDCQSCLEIPLRESNILILMTPCQRATWDALRPKVLFLDSTFSVNRYDWATTALVAADESGAGVVPLAFMISDRDREHEYARFLSEVKHAVGEAFNPVRIVIDKCGAERNCINQAVPGVQVATCWFHVCQAVERQYPGRLDLLSCMAKMRYARNAQELKDASNSLLNAAGEFQGYFLSQWLNERDIKTWTLFHLGLVRDALDQGHTNNLIERFFGTFKYKFLKGYRMHDLAGLAIRIVRDTNQHFCLQRQRQLLDKPNVAFLPKFRSLLLEKEMHAEKLVETGQVLELHRYFGVGLVLPQRTLSELDLLQIRELANAHLEPFYQTRGMPLTEGLQQLHEALKQQYPDVVVVGVERRFCSAMHDHAFICSHIRAVARHFGGIENFRLQIHSLFEEPPVCPVSRSAPVNPASETAVSAANTAYADDALPTGATDMAVDDQLDADGPARTSDMAVDDHLPSGPDADGPADRTSDLPAELDPNHGASPSARNSDDAPEHSSGLVETVASPDDLVDELSKLFEKGLERLKTMGR</sequence>
<evidence type="ECO:0000313" key="4">
    <source>
        <dbReference type="Proteomes" id="UP000008743"/>
    </source>
</evidence>
<accession>A0A0D2VPF5</accession>
<feature type="domain" description="MULE transposase" evidence="2">
    <location>
        <begin position="434"/>
        <end position="529"/>
    </location>
</feature>
<dbReference type="EMBL" id="KE346363">
    <property type="protein sequence ID" value="KJE92357.1"/>
    <property type="molecule type" value="Genomic_DNA"/>
</dbReference>
<dbReference type="InterPro" id="IPR052579">
    <property type="entry name" value="Zinc_finger_SWIM"/>
</dbReference>
<dbReference type="Pfam" id="PF10551">
    <property type="entry name" value="MULE"/>
    <property type="match status" value="1"/>
</dbReference>
<feature type="region of interest" description="Disordered" evidence="1">
    <location>
        <begin position="135"/>
        <end position="167"/>
    </location>
</feature>
<dbReference type="InterPro" id="IPR018289">
    <property type="entry name" value="MULE_transposase_dom"/>
</dbReference>